<keyword evidence="5" id="KW-0597">Phosphoprotein</keyword>
<keyword evidence="11 14" id="KW-1133">Transmembrane helix</keyword>
<dbReference type="InterPro" id="IPR036890">
    <property type="entry name" value="HATPase_C_sf"/>
</dbReference>
<dbReference type="PROSITE" id="PS50885">
    <property type="entry name" value="HAMP"/>
    <property type="match status" value="1"/>
</dbReference>
<dbReference type="PANTHER" id="PTHR45528">
    <property type="entry name" value="SENSOR HISTIDINE KINASE CPXA"/>
    <property type="match status" value="1"/>
</dbReference>
<sequence length="356" mass="40198">MSTDTTQRSGNRRKLYFEILKDLAAALVVAAFTFFFLYYSSHSIVENYITHRGIPLTDVQMSLLDTWLKSLCIAAASIIFICMFLVLLGRRLEYINQITAGVEKLRERQMNFYIEPEGNDELTELAESINFLSSSQRRLMRREQELKDEREEFIRSLSHDIRTPLTSILSYSELLAEKEDLGKEETQNYIALVRSKSEQMKRLISQLSGQSTAAVEKIDDIGLLMRQLTFEWEELLDENFDCHVDLSHCGNFPCAVDTSSLCRIIDNLASNVQKYADPSEAVQLTVSTKGHLLLIRQENKVAKPVISKNPAPESSLIGLVNVKRIAEASGGHVNVSGDDCSFLIDIEIALTVTDMA</sequence>
<keyword evidence="4" id="KW-1003">Cell membrane</keyword>
<keyword evidence="7 14" id="KW-0812">Transmembrane</keyword>
<comment type="catalytic activity">
    <reaction evidence="1">
        <text>ATP + protein L-histidine = ADP + protein N-phospho-L-histidine.</text>
        <dbReference type="EC" id="2.7.13.3"/>
    </reaction>
</comment>
<dbReference type="InterPro" id="IPR050398">
    <property type="entry name" value="HssS/ArlS-like"/>
</dbReference>
<feature type="domain" description="HAMP" evidence="16">
    <location>
        <begin position="89"/>
        <end position="141"/>
    </location>
</feature>
<protein>
    <recommendedName>
        <fullName evidence="3">histidine kinase</fullName>
        <ecNumber evidence="3">2.7.13.3</ecNumber>
    </recommendedName>
</protein>
<dbReference type="CDD" id="cd06225">
    <property type="entry name" value="HAMP"/>
    <property type="match status" value="1"/>
</dbReference>
<proteinExistence type="predicted"/>
<evidence type="ECO:0000256" key="14">
    <source>
        <dbReference type="SAM" id="Phobius"/>
    </source>
</evidence>
<evidence type="ECO:0000256" key="10">
    <source>
        <dbReference type="ARBA" id="ARBA00022840"/>
    </source>
</evidence>
<evidence type="ECO:0000256" key="5">
    <source>
        <dbReference type="ARBA" id="ARBA00022553"/>
    </source>
</evidence>
<comment type="caution">
    <text evidence="17">The sequence shown here is derived from an EMBL/GenBank/DDBJ whole genome shotgun (WGS) entry which is preliminary data.</text>
</comment>
<dbReference type="GO" id="GO:0000155">
    <property type="term" value="F:phosphorelay sensor kinase activity"/>
    <property type="evidence" value="ECO:0007669"/>
    <property type="project" value="InterPro"/>
</dbReference>
<dbReference type="InterPro" id="IPR005467">
    <property type="entry name" value="His_kinase_dom"/>
</dbReference>
<keyword evidence="10" id="KW-0067">ATP-binding</keyword>
<evidence type="ECO:0000256" key="2">
    <source>
        <dbReference type="ARBA" id="ARBA00004651"/>
    </source>
</evidence>
<dbReference type="Gene3D" id="3.30.565.10">
    <property type="entry name" value="Histidine kinase-like ATPase, C-terminal domain"/>
    <property type="match status" value="1"/>
</dbReference>
<accession>A0A9D1N7Q4</accession>
<comment type="subcellular location">
    <subcellularLocation>
        <location evidence="2">Cell membrane</location>
        <topology evidence="2">Multi-pass membrane protein</topology>
    </subcellularLocation>
</comment>
<evidence type="ECO:0000313" key="18">
    <source>
        <dbReference type="Proteomes" id="UP000824130"/>
    </source>
</evidence>
<reference evidence="17" key="2">
    <citation type="journal article" date="2021" name="PeerJ">
        <title>Extensive microbial diversity within the chicken gut microbiome revealed by metagenomics and culture.</title>
        <authorList>
            <person name="Gilroy R."/>
            <person name="Ravi A."/>
            <person name="Getino M."/>
            <person name="Pursley I."/>
            <person name="Horton D.L."/>
            <person name="Alikhan N.F."/>
            <person name="Baker D."/>
            <person name="Gharbi K."/>
            <person name="Hall N."/>
            <person name="Watson M."/>
            <person name="Adriaenssens E.M."/>
            <person name="Foster-Nyarko E."/>
            <person name="Jarju S."/>
            <person name="Secka A."/>
            <person name="Antonio M."/>
            <person name="Oren A."/>
            <person name="Chaudhuri R.R."/>
            <person name="La Ragione R."/>
            <person name="Hildebrand F."/>
            <person name="Pallen M.J."/>
        </authorList>
    </citation>
    <scope>NUCLEOTIDE SEQUENCE</scope>
    <source>
        <strain evidence="17">ChiSjej4B22-8349</strain>
    </source>
</reference>
<name>A0A9D1N7Q4_9FIRM</name>
<dbReference type="InterPro" id="IPR032834">
    <property type="entry name" value="NatK-like_C"/>
</dbReference>
<evidence type="ECO:0000256" key="1">
    <source>
        <dbReference type="ARBA" id="ARBA00000085"/>
    </source>
</evidence>
<dbReference type="SUPFAM" id="SSF55874">
    <property type="entry name" value="ATPase domain of HSP90 chaperone/DNA topoisomerase II/histidine kinase"/>
    <property type="match status" value="1"/>
</dbReference>
<dbReference type="InterPro" id="IPR036097">
    <property type="entry name" value="HisK_dim/P_sf"/>
</dbReference>
<evidence type="ECO:0000256" key="11">
    <source>
        <dbReference type="ARBA" id="ARBA00022989"/>
    </source>
</evidence>
<dbReference type="Proteomes" id="UP000824130">
    <property type="component" value="Unassembled WGS sequence"/>
</dbReference>
<evidence type="ECO:0000256" key="12">
    <source>
        <dbReference type="ARBA" id="ARBA00023012"/>
    </source>
</evidence>
<dbReference type="GO" id="GO:0005524">
    <property type="term" value="F:ATP binding"/>
    <property type="evidence" value="ECO:0007669"/>
    <property type="project" value="UniProtKB-KW"/>
</dbReference>
<dbReference type="InterPro" id="IPR003660">
    <property type="entry name" value="HAMP_dom"/>
</dbReference>
<dbReference type="AlphaFoldDB" id="A0A9D1N7Q4"/>
<evidence type="ECO:0000313" key="17">
    <source>
        <dbReference type="EMBL" id="HIU96456.1"/>
    </source>
</evidence>
<evidence type="ECO:0000256" key="7">
    <source>
        <dbReference type="ARBA" id="ARBA00022692"/>
    </source>
</evidence>
<dbReference type="GO" id="GO:0005886">
    <property type="term" value="C:plasma membrane"/>
    <property type="evidence" value="ECO:0007669"/>
    <property type="project" value="UniProtKB-SubCell"/>
</dbReference>
<keyword evidence="9 17" id="KW-0418">Kinase</keyword>
<dbReference type="Gene3D" id="1.10.287.130">
    <property type="match status" value="1"/>
</dbReference>
<evidence type="ECO:0000256" key="6">
    <source>
        <dbReference type="ARBA" id="ARBA00022679"/>
    </source>
</evidence>
<dbReference type="InterPro" id="IPR003661">
    <property type="entry name" value="HisK_dim/P_dom"/>
</dbReference>
<organism evidence="17 18">
    <name type="scientific">Candidatus Allocopromorpha excrementipullorum</name>
    <dbReference type="NCBI Taxonomy" id="2840743"/>
    <lineage>
        <taxon>Bacteria</taxon>
        <taxon>Bacillati</taxon>
        <taxon>Bacillota</taxon>
        <taxon>Clostridia</taxon>
        <taxon>Eubacteriales</taxon>
        <taxon>Eubacteriaceae</taxon>
        <taxon>Eubacteriaceae incertae sedis</taxon>
        <taxon>Candidatus Allocopromorpha</taxon>
    </lineage>
</organism>
<dbReference type="Pfam" id="PF00512">
    <property type="entry name" value="HisKA"/>
    <property type="match status" value="1"/>
</dbReference>
<evidence type="ECO:0000256" key="3">
    <source>
        <dbReference type="ARBA" id="ARBA00012438"/>
    </source>
</evidence>
<dbReference type="CDD" id="cd00082">
    <property type="entry name" value="HisKA"/>
    <property type="match status" value="1"/>
</dbReference>
<dbReference type="SUPFAM" id="SSF47384">
    <property type="entry name" value="Homodimeric domain of signal transducing histidine kinase"/>
    <property type="match status" value="1"/>
</dbReference>
<keyword evidence="8" id="KW-0547">Nucleotide-binding</keyword>
<keyword evidence="6" id="KW-0808">Transferase</keyword>
<keyword evidence="13 14" id="KW-0472">Membrane</keyword>
<feature type="transmembrane region" description="Helical" evidence="14">
    <location>
        <begin position="67"/>
        <end position="88"/>
    </location>
</feature>
<evidence type="ECO:0000256" key="9">
    <source>
        <dbReference type="ARBA" id="ARBA00022777"/>
    </source>
</evidence>
<dbReference type="PROSITE" id="PS50109">
    <property type="entry name" value="HIS_KIN"/>
    <property type="match status" value="1"/>
</dbReference>
<dbReference type="SMART" id="SM00388">
    <property type="entry name" value="HisKA"/>
    <property type="match status" value="1"/>
</dbReference>
<dbReference type="Pfam" id="PF14501">
    <property type="entry name" value="HATPase_c_5"/>
    <property type="match status" value="1"/>
</dbReference>
<gene>
    <name evidence="17" type="ORF">IAD25_07120</name>
</gene>
<keyword evidence="12" id="KW-0902">Two-component regulatory system</keyword>
<evidence type="ECO:0000256" key="13">
    <source>
        <dbReference type="ARBA" id="ARBA00023136"/>
    </source>
</evidence>
<dbReference type="EMBL" id="DVOB01000152">
    <property type="protein sequence ID" value="HIU96456.1"/>
    <property type="molecule type" value="Genomic_DNA"/>
</dbReference>
<dbReference type="Gene3D" id="6.10.340.10">
    <property type="match status" value="1"/>
</dbReference>
<feature type="transmembrane region" description="Helical" evidence="14">
    <location>
        <begin position="20"/>
        <end position="39"/>
    </location>
</feature>
<evidence type="ECO:0000256" key="4">
    <source>
        <dbReference type="ARBA" id="ARBA00022475"/>
    </source>
</evidence>
<evidence type="ECO:0000256" key="8">
    <source>
        <dbReference type="ARBA" id="ARBA00022741"/>
    </source>
</evidence>
<feature type="domain" description="Histidine kinase" evidence="15">
    <location>
        <begin position="156"/>
        <end position="352"/>
    </location>
</feature>
<reference evidence="17" key="1">
    <citation type="submission" date="2020-10" db="EMBL/GenBank/DDBJ databases">
        <authorList>
            <person name="Gilroy R."/>
        </authorList>
    </citation>
    <scope>NUCLEOTIDE SEQUENCE</scope>
    <source>
        <strain evidence="17">ChiSjej4B22-8349</strain>
    </source>
</reference>
<evidence type="ECO:0000259" key="15">
    <source>
        <dbReference type="PROSITE" id="PS50109"/>
    </source>
</evidence>
<evidence type="ECO:0000259" key="16">
    <source>
        <dbReference type="PROSITE" id="PS50885"/>
    </source>
</evidence>
<dbReference type="EC" id="2.7.13.3" evidence="3"/>
<dbReference type="PANTHER" id="PTHR45528:SF1">
    <property type="entry name" value="SENSOR HISTIDINE KINASE CPXA"/>
    <property type="match status" value="1"/>
</dbReference>